<dbReference type="AlphaFoldDB" id="A0A5K3F6X0"/>
<organism evidence="2">
    <name type="scientific">Mesocestoides corti</name>
    <name type="common">Flatworm</name>
    <dbReference type="NCBI Taxonomy" id="53468"/>
    <lineage>
        <taxon>Eukaryota</taxon>
        <taxon>Metazoa</taxon>
        <taxon>Spiralia</taxon>
        <taxon>Lophotrochozoa</taxon>
        <taxon>Platyhelminthes</taxon>
        <taxon>Cestoda</taxon>
        <taxon>Eucestoda</taxon>
        <taxon>Cyclophyllidea</taxon>
        <taxon>Mesocestoididae</taxon>
        <taxon>Mesocestoides</taxon>
    </lineage>
</organism>
<protein>
    <submittedName>
        <fullName evidence="2">MFS domain-containing protein</fullName>
    </submittedName>
</protein>
<evidence type="ECO:0000256" key="1">
    <source>
        <dbReference type="SAM" id="MobiDB-lite"/>
    </source>
</evidence>
<name>A0A5K3F6X0_MESCO</name>
<proteinExistence type="predicted"/>
<accession>A0A5K3F6X0</accession>
<dbReference type="WBParaSite" id="MCU_005996-RB">
    <property type="protein sequence ID" value="MCU_005996-RB"/>
    <property type="gene ID" value="MCU_005996"/>
</dbReference>
<evidence type="ECO:0000313" key="2">
    <source>
        <dbReference type="WBParaSite" id="MCU_005996-RB"/>
    </source>
</evidence>
<sequence length="83" mass="9090">MFHPSHSGLTMKRVRQWAPSARWAAWLVPSARVSSGGSCGSGVPPSPSRWAPSRPSTSPFSSPAFLSVRHPNPLRLIFLRCIH</sequence>
<reference evidence="2" key="1">
    <citation type="submission" date="2019-11" db="UniProtKB">
        <authorList>
            <consortium name="WormBaseParasite"/>
        </authorList>
    </citation>
    <scope>IDENTIFICATION</scope>
</reference>
<feature type="region of interest" description="Disordered" evidence="1">
    <location>
        <begin position="33"/>
        <end position="55"/>
    </location>
</feature>